<keyword evidence="3 6" id="KW-0812">Transmembrane</keyword>
<feature type="transmembrane region" description="Helical" evidence="6">
    <location>
        <begin position="32"/>
        <end position="51"/>
    </location>
</feature>
<dbReference type="PANTHER" id="PTHR43370">
    <property type="entry name" value="SUGAR ABC TRANSPORTER INTEGRAL MEMBRANE PROTEIN-RELATED"/>
    <property type="match status" value="1"/>
</dbReference>
<keyword evidence="4 6" id="KW-1133">Transmembrane helix</keyword>
<dbReference type="PANTHER" id="PTHR43370:SF2">
    <property type="entry name" value="ABC TRANSPORTER PERMEASE PROTEIN"/>
    <property type="match status" value="1"/>
</dbReference>
<protein>
    <submittedName>
        <fullName evidence="7">Nucleoside ABC transporter membrane protein</fullName>
    </submittedName>
</protein>
<evidence type="ECO:0000313" key="8">
    <source>
        <dbReference type="Proteomes" id="UP000193083"/>
    </source>
</evidence>
<dbReference type="GO" id="GO:0022857">
    <property type="term" value="F:transmembrane transporter activity"/>
    <property type="evidence" value="ECO:0007669"/>
    <property type="project" value="InterPro"/>
</dbReference>
<evidence type="ECO:0000256" key="5">
    <source>
        <dbReference type="ARBA" id="ARBA00023136"/>
    </source>
</evidence>
<dbReference type="GO" id="GO:0005886">
    <property type="term" value="C:plasma membrane"/>
    <property type="evidence" value="ECO:0007669"/>
    <property type="project" value="UniProtKB-SubCell"/>
</dbReference>
<feature type="transmembrane region" description="Helical" evidence="6">
    <location>
        <begin position="57"/>
        <end position="80"/>
    </location>
</feature>
<dbReference type="RefSeq" id="WP_085467078.1">
    <property type="nucleotide sequence ID" value="NZ_FXBL01000004.1"/>
</dbReference>
<reference evidence="7 8" key="1">
    <citation type="submission" date="2017-04" db="EMBL/GenBank/DDBJ databases">
        <authorList>
            <person name="Afonso C.L."/>
            <person name="Miller P.J."/>
            <person name="Scott M.A."/>
            <person name="Spackman E."/>
            <person name="Goraichik I."/>
            <person name="Dimitrov K.M."/>
            <person name="Suarez D.L."/>
            <person name="Swayne D.E."/>
        </authorList>
    </citation>
    <scope>NUCLEOTIDE SEQUENCE [LARGE SCALE GENOMIC DNA]</scope>
    <source>
        <strain evidence="7 8">B5P</strain>
    </source>
</reference>
<feature type="transmembrane region" description="Helical" evidence="6">
    <location>
        <begin position="146"/>
        <end position="162"/>
    </location>
</feature>
<name>A0A1X7PVR8_9HYPH</name>
<sequence>MIENVLHSAIVMTTPVLLAAIGGLINRIGGIVNIGLDSMMLGGALIAIILASQTGSWGVALVGAAGVGALLGLLMSLCVTRLKADEIIVGLGFNILVAGLVRFFLKTAYGSSGTLRLPDVARLPRIEIPVIADIPYLGAILSGHDPLTWAAWILVPVTVWFLRRTRLGLRLRAAGAAPQASRALGLSPLRLRDASTVFAGLLAGLAGAYLSIGVVGIFNEGITAGRGFIALAAFYFGRNRPWPTALCALLFGFFDALQIRLQGRGIPAELIQTLPYAMVIVVLTFMAIATRRARALKA</sequence>
<dbReference type="EMBL" id="FXBL01000004">
    <property type="protein sequence ID" value="SMH56345.1"/>
    <property type="molecule type" value="Genomic_DNA"/>
</dbReference>
<evidence type="ECO:0000256" key="2">
    <source>
        <dbReference type="ARBA" id="ARBA00022475"/>
    </source>
</evidence>
<dbReference type="InterPro" id="IPR001851">
    <property type="entry name" value="ABC_transp_permease"/>
</dbReference>
<accession>A0A1X7PVR8</accession>
<dbReference type="CDD" id="cd06580">
    <property type="entry name" value="TM_PBP1_transp_TpRbsC_like"/>
    <property type="match status" value="1"/>
</dbReference>
<keyword evidence="2" id="KW-1003">Cell membrane</keyword>
<evidence type="ECO:0000256" key="1">
    <source>
        <dbReference type="ARBA" id="ARBA00004651"/>
    </source>
</evidence>
<evidence type="ECO:0000256" key="3">
    <source>
        <dbReference type="ARBA" id="ARBA00022692"/>
    </source>
</evidence>
<evidence type="ECO:0000256" key="6">
    <source>
        <dbReference type="SAM" id="Phobius"/>
    </source>
</evidence>
<evidence type="ECO:0000313" key="7">
    <source>
        <dbReference type="EMBL" id="SMH56345.1"/>
    </source>
</evidence>
<dbReference type="Pfam" id="PF02653">
    <property type="entry name" value="BPD_transp_2"/>
    <property type="match status" value="1"/>
</dbReference>
<keyword evidence="8" id="KW-1185">Reference proteome</keyword>
<dbReference type="OrthoDB" id="9792579at2"/>
<feature type="transmembrane region" description="Helical" evidence="6">
    <location>
        <begin position="6"/>
        <end position="25"/>
    </location>
</feature>
<evidence type="ECO:0000256" key="4">
    <source>
        <dbReference type="ARBA" id="ARBA00022989"/>
    </source>
</evidence>
<dbReference type="AlphaFoldDB" id="A0A1X7PVR8"/>
<dbReference type="Proteomes" id="UP000193083">
    <property type="component" value="Unassembled WGS sequence"/>
</dbReference>
<comment type="subcellular location">
    <subcellularLocation>
        <location evidence="1">Cell membrane</location>
        <topology evidence="1">Multi-pass membrane protein</topology>
    </subcellularLocation>
</comment>
<feature type="transmembrane region" description="Helical" evidence="6">
    <location>
        <begin position="273"/>
        <end position="290"/>
    </location>
</feature>
<keyword evidence="5 6" id="KW-0472">Membrane</keyword>
<organism evidence="7 8">
    <name type="scientific">Mesorhizobium australicum</name>
    <dbReference type="NCBI Taxonomy" id="536018"/>
    <lineage>
        <taxon>Bacteria</taxon>
        <taxon>Pseudomonadati</taxon>
        <taxon>Pseudomonadota</taxon>
        <taxon>Alphaproteobacteria</taxon>
        <taxon>Hyphomicrobiales</taxon>
        <taxon>Phyllobacteriaceae</taxon>
        <taxon>Mesorhizobium</taxon>
    </lineage>
</organism>
<feature type="transmembrane region" description="Helical" evidence="6">
    <location>
        <begin position="196"/>
        <end position="215"/>
    </location>
</feature>
<gene>
    <name evidence="7" type="ORF">SAMN02982922_5498</name>
</gene>
<proteinExistence type="predicted"/>
<feature type="transmembrane region" description="Helical" evidence="6">
    <location>
        <begin position="87"/>
        <end position="105"/>
    </location>
</feature>